<keyword evidence="5 9" id="KW-0653">Protein transport</keyword>
<dbReference type="HAMAP" id="MF_00422">
    <property type="entry name" value="SecE"/>
    <property type="match status" value="1"/>
</dbReference>
<dbReference type="GO" id="GO:0008320">
    <property type="term" value="F:protein transmembrane transporter activity"/>
    <property type="evidence" value="ECO:0007669"/>
    <property type="project" value="UniProtKB-UniRule"/>
</dbReference>
<evidence type="ECO:0000256" key="6">
    <source>
        <dbReference type="ARBA" id="ARBA00022989"/>
    </source>
</evidence>
<keyword evidence="4 9" id="KW-0812">Transmembrane</keyword>
<dbReference type="PANTHER" id="PTHR33910:SF1">
    <property type="entry name" value="PROTEIN TRANSLOCASE SUBUNIT SECE"/>
    <property type="match status" value="1"/>
</dbReference>
<accession>A0A1H9KQV7</accession>
<dbReference type="PANTHER" id="PTHR33910">
    <property type="entry name" value="PROTEIN TRANSLOCASE SUBUNIT SECE"/>
    <property type="match status" value="1"/>
</dbReference>
<keyword evidence="3 9" id="KW-1003">Cell membrane</keyword>
<evidence type="ECO:0000313" key="10">
    <source>
        <dbReference type="EMBL" id="SER01556.1"/>
    </source>
</evidence>
<dbReference type="Pfam" id="PF00584">
    <property type="entry name" value="SecE"/>
    <property type="match status" value="1"/>
</dbReference>
<dbReference type="GO" id="GO:0009306">
    <property type="term" value="P:protein secretion"/>
    <property type="evidence" value="ECO:0007669"/>
    <property type="project" value="UniProtKB-UniRule"/>
</dbReference>
<dbReference type="STRING" id="1855383.SAMN05216548_11058"/>
<evidence type="ECO:0000256" key="4">
    <source>
        <dbReference type="ARBA" id="ARBA00022692"/>
    </source>
</evidence>
<evidence type="ECO:0000256" key="2">
    <source>
        <dbReference type="ARBA" id="ARBA00022448"/>
    </source>
</evidence>
<dbReference type="InterPro" id="IPR005807">
    <property type="entry name" value="SecE_bac"/>
</dbReference>
<sequence>MVARLQVRGMAKTNPFQFVQQVRTEVSKVTWPSRRETAITTVMVFLMVVLATIFFFVADQVMGWGVGFLLGSPAG</sequence>
<dbReference type="GO" id="GO:0065002">
    <property type="term" value="P:intracellular protein transmembrane transport"/>
    <property type="evidence" value="ECO:0007669"/>
    <property type="project" value="UniProtKB-UniRule"/>
</dbReference>
<comment type="function">
    <text evidence="9">Essential subunit of the Sec protein translocation channel SecYEG. Clamps together the 2 halves of SecY. May contact the channel plug during translocation.</text>
</comment>
<proteinExistence type="inferred from homology"/>
<feature type="transmembrane region" description="Helical" evidence="9">
    <location>
        <begin position="38"/>
        <end position="58"/>
    </location>
</feature>
<keyword evidence="7 9" id="KW-0811">Translocation</keyword>
<dbReference type="Gene3D" id="1.20.5.1030">
    <property type="entry name" value="Preprotein translocase secy subunit"/>
    <property type="match status" value="1"/>
</dbReference>
<organism evidence="10 11">
    <name type="scientific">Faunimonas pinastri</name>
    <dbReference type="NCBI Taxonomy" id="1855383"/>
    <lineage>
        <taxon>Bacteria</taxon>
        <taxon>Pseudomonadati</taxon>
        <taxon>Pseudomonadota</taxon>
        <taxon>Alphaproteobacteria</taxon>
        <taxon>Hyphomicrobiales</taxon>
        <taxon>Afifellaceae</taxon>
        <taxon>Faunimonas</taxon>
    </lineage>
</organism>
<comment type="similarity">
    <text evidence="9">Belongs to the SecE/SEC61-gamma family.</text>
</comment>
<keyword evidence="2 9" id="KW-0813">Transport</keyword>
<dbReference type="InterPro" id="IPR038379">
    <property type="entry name" value="SecE_sf"/>
</dbReference>
<dbReference type="GO" id="GO:0005886">
    <property type="term" value="C:plasma membrane"/>
    <property type="evidence" value="ECO:0007669"/>
    <property type="project" value="UniProtKB-SubCell"/>
</dbReference>
<comment type="subunit">
    <text evidence="9">Component of the Sec protein translocase complex. Heterotrimer consisting of SecY, SecE and SecG subunits. The heterotrimers can form oligomers, although 1 heterotrimer is thought to be able to translocate proteins. Interacts with the ribosome. Interacts with SecDF, and other proteins may be involved. Interacts with SecA.</text>
</comment>
<evidence type="ECO:0000256" key="8">
    <source>
        <dbReference type="ARBA" id="ARBA00023136"/>
    </source>
</evidence>
<dbReference type="AlphaFoldDB" id="A0A1H9KQV7"/>
<keyword evidence="11" id="KW-1185">Reference proteome</keyword>
<dbReference type="NCBIfam" id="TIGR00964">
    <property type="entry name" value="secE_bact"/>
    <property type="match status" value="1"/>
</dbReference>
<gene>
    <name evidence="9" type="primary">secE</name>
    <name evidence="10" type="ORF">SAMN05216548_11058</name>
</gene>
<evidence type="ECO:0000313" key="11">
    <source>
        <dbReference type="Proteomes" id="UP000199647"/>
    </source>
</evidence>
<dbReference type="GO" id="GO:0043952">
    <property type="term" value="P:protein transport by the Sec complex"/>
    <property type="evidence" value="ECO:0007669"/>
    <property type="project" value="UniProtKB-UniRule"/>
</dbReference>
<reference evidence="10 11" key="1">
    <citation type="submission" date="2016-10" db="EMBL/GenBank/DDBJ databases">
        <authorList>
            <person name="de Groot N.N."/>
        </authorList>
    </citation>
    <scope>NUCLEOTIDE SEQUENCE [LARGE SCALE GENOMIC DNA]</scope>
    <source>
        <strain evidence="10 11">A52C2</strain>
    </source>
</reference>
<keyword evidence="6 9" id="KW-1133">Transmembrane helix</keyword>
<evidence type="ECO:0000256" key="3">
    <source>
        <dbReference type="ARBA" id="ARBA00022475"/>
    </source>
</evidence>
<dbReference type="EMBL" id="FOFG01000010">
    <property type="protein sequence ID" value="SER01556.1"/>
    <property type="molecule type" value="Genomic_DNA"/>
</dbReference>
<evidence type="ECO:0000256" key="1">
    <source>
        <dbReference type="ARBA" id="ARBA00004370"/>
    </source>
</evidence>
<evidence type="ECO:0000256" key="7">
    <source>
        <dbReference type="ARBA" id="ARBA00023010"/>
    </source>
</evidence>
<dbReference type="Proteomes" id="UP000199647">
    <property type="component" value="Unassembled WGS sequence"/>
</dbReference>
<evidence type="ECO:0000256" key="5">
    <source>
        <dbReference type="ARBA" id="ARBA00022927"/>
    </source>
</evidence>
<dbReference type="GO" id="GO:0006605">
    <property type="term" value="P:protein targeting"/>
    <property type="evidence" value="ECO:0007669"/>
    <property type="project" value="UniProtKB-UniRule"/>
</dbReference>
<comment type="subcellular location">
    <subcellularLocation>
        <location evidence="9">Cell membrane</location>
        <topology evidence="9">Single-pass membrane protein</topology>
    </subcellularLocation>
    <subcellularLocation>
        <location evidence="1">Membrane</location>
    </subcellularLocation>
</comment>
<protein>
    <recommendedName>
        <fullName evidence="9">Protein translocase subunit SecE</fullName>
    </recommendedName>
</protein>
<evidence type="ECO:0000256" key="9">
    <source>
        <dbReference type="HAMAP-Rule" id="MF_00422"/>
    </source>
</evidence>
<dbReference type="InterPro" id="IPR001901">
    <property type="entry name" value="Translocase_SecE/Sec61-g"/>
</dbReference>
<keyword evidence="8 9" id="KW-0472">Membrane</keyword>
<name>A0A1H9KQV7_9HYPH</name>